<evidence type="ECO:0008006" key="2">
    <source>
        <dbReference type="Google" id="ProtNLM"/>
    </source>
</evidence>
<dbReference type="InterPro" id="IPR013083">
    <property type="entry name" value="Znf_RING/FYVE/PHD"/>
</dbReference>
<dbReference type="EnsemblMetazoa" id="Aqu2.1.30272_001">
    <property type="protein sequence ID" value="Aqu2.1.30272_001"/>
    <property type="gene ID" value="Aqu2.1.30272"/>
</dbReference>
<dbReference type="PANTHER" id="PTHR10131">
    <property type="entry name" value="TNF RECEPTOR ASSOCIATED FACTOR"/>
    <property type="match status" value="1"/>
</dbReference>
<dbReference type="SUPFAM" id="SSF49599">
    <property type="entry name" value="TRAF domain-like"/>
    <property type="match status" value="1"/>
</dbReference>
<dbReference type="InParanoid" id="A0A1X7USB0"/>
<sequence>MSQLSKEDLSFVEELPQHVDIDCPICLYILKDPHQVTCCGNNFCENCIKRCKNNSYQSFPDKKCLRVINGLAVKCSNQKKGCQWKGSLKDLFIHLNEGEKEGECQYEEIKCRYDKCRRIFL</sequence>
<proteinExistence type="predicted"/>
<dbReference type="PANTHER" id="PTHR10131:SF94">
    <property type="entry name" value="TNF RECEPTOR-ASSOCIATED FACTOR 4"/>
    <property type="match status" value="1"/>
</dbReference>
<dbReference type="Gene3D" id="3.30.40.10">
    <property type="entry name" value="Zinc/RING finger domain, C3HC4 (zinc finger)"/>
    <property type="match status" value="1"/>
</dbReference>
<organism evidence="1">
    <name type="scientific">Amphimedon queenslandica</name>
    <name type="common">Sponge</name>
    <dbReference type="NCBI Taxonomy" id="400682"/>
    <lineage>
        <taxon>Eukaryota</taxon>
        <taxon>Metazoa</taxon>
        <taxon>Porifera</taxon>
        <taxon>Demospongiae</taxon>
        <taxon>Heteroscleromorpha</taxon>
        <taxon>Haplosclerida</taxon>
        <taxon>Niphatidae</taxon>
        <taxon>Amphimedon</taxon>
    </lineage>
</organism>
<name>A0A1X7USB0_AMPQE</name>
<reference evidence="1" key="1">
    <citation type="submission" date="2017-05" db="UniProtKB">
        <authorList>
            <consortium name="EnsemblMetazoa"/>
        </authorList>
    </citation>
    <scope>IDENTIFICATION</scope>
</reference>
<dbReference type="SUPFAM" id="SSF57850">
    <property type="entry name" value="RING/U-box"/>
    <property type="match status" value="1"/>
</dbReference>
<dbReference type="GO" id="GO:0043122">
    <property type="term" value="P:regulation of canonical NF-kappaB signal transduction"/>
    <property type="evidence" value="ECO:0007669"/>
    <property type="project" value="TreeGrafter"/>
</dbReference>
<accession>A0A1X7USB0</accession>
<evidence type="ECO:0000313" key="1">
    <source>
        <dbReference type="EnsemblMetazoa" id="Aqu2.1.30272_001"/>
    </source>
</evidence>
<protein>
    <recommendedName>
        <fullName evidence="2">RING-type domain-containing protein</fullName>
    </recommendedName>
</protein>
<dbReference type="AlphaFoldDB" id="A0A1X7USB0"/>